<name>W0RIZ4_9BACT</name>
<evidence type="ECO:0000313" key="2">
    <source>
        <dbReference type="EMBL" id="AHG90295.1"/>
    </source>
</evidence>
<feature type="chain" id="PRO_5004795608" description="Lipocalin-like domain-containing protein" evidence="1">
    <location>
        <begin position="33"/>
        <end position="156"/>
    </location>
</feature>
<sequence length="156" mass="16100">MSRTHALRTKAARTLTAVGTTLLLAAAAGVTACHDGTDAPTGPSVAPPVAMTVAGTYVLEEVNGRPVPYSREGSVWDSMLLTLGADGSVAVSLAWRETDDSGEVLDQGTDAYAGRYASSGLHVTITLDDDPPAEGVLDGTQLTVASDGDLLVFRRQ</sequence>
<dbReference type="AlphaFoldDB" id="W0RIZ4"/>
<evidence type="ECO:0000313" key="3">
    <source>
        <dbReference type="Proteomes" id="UP000019151"/>
    </source>
</evidence>
<evidence type="ECO:0000256" key="1">
    <source>
        <dbReference type="SAM" id="SignalP"/>
    </source>
</evidence>
<gene>
    <name evidence="2" type="ORF">J421_2758</name>
</gene>
<reference evidence="2 3" key="1">
    <citation type="journal article" date="2014" name="Genome Announc.">
        <title>Genome Sequence and Methylome of Soil Bacterium Gemmatirosa kalamazoonensis KBS708T, a Member of the Rarely Cultivated Gemmatimonadetes Phylum.</title>
        <authorList>
            <person name="Debruyn J.M."/>
            <person name="Radosevich M."/>
            <person name="Wommack K.E."/>
            <person name="Polson S.W."/>
            <person name="Hauser L.J."/>
            <person name="Fawaz M.N."/>
            <person name="Korlach J."/>
            <person name="Tsai Y.C."/>
        </authorList>
    </citation>
    <scope>NUCLEOTIDE SEQUENCE [LARGE SCALE GENOMIC DNA]</scope>
    <source>
        <strain evidence="2 3">KBS708</strain>
    </source>
</reference>
<keyword evidence="1" id="KW-0732">Signal</keyword>
<evidence type="ECO:0008006" key="4">
    <source>
        <dbReference type="Google" id="ProtNLM"/>
    </source>
</evidence>
<dbReference type="RefSeq" id="WP_025411767.1">
    <property type="nucleotide sequence ID" value="NZ_CP007128.1"/>
</dbReference>
<dbReference type="Proteomes" id="UP000019151">
    <property type="component" value="Chromosome"/>
</dbReference>
<dbReference type="InParanoid" id="W0RIZ4"/>
<protein>
    <recommendedName>
        <fullName evidence="4">Lipocalin-like domain-containing protein</fullName>
    </recommendedName>
</protein>
<proteinExistence type="predicted"/>
<organism evidence="2 3">
    <name type="scientific">Gemmatirosa kalamazoonensis</name>
    <dbReference type="NCBI Taxonomy" id="861299"/>
    <lineage>
        <taxon>Bacteria</taxon>
        <taxon>Pseudomonadati</taxon>
        <taxon>Gemmatimonadota</taxon>
        <taxon>Gemmatimonadia</taxon>
        <taxon>Gemmatimonadales</taxon>
        <taxon>Gemmatimonadaceae</taxon>
        <taxon>Gemmatirosa</taxon>
    </lineage>
</organism>
<accession>W0RIZ4</accession>
<dbReference type="PROSITE" id="PS51257">
    <property type="entry name" value="PROKAR_LIPOPROTEIN"/>
    <property type="match status" value="1"/>
</dbReference>
<dbReference type="KEGG" id="gba:J421_2758"/>
<keyword evidence="3" id="KW-1185">Reference proteome</keyword>
<feature type="signal peptide" evidence="1">
    <location>
        <begin position="1"/>
        <end position="32"/>
    </location>
</feature>
<dbReference type="EMBL" id="CP007128">
    <property type="protein sequence ID" value="AHG90295.1"/>
    <property type="molecule type" value="Genomic_DNA"/>
</dbReference>
<dbReference type="HOGENOM" id="CLU_1684035_0_0_0"/>